<dbReference type="InterPro" id="IPR016024">
    <property type="entry name" value="ARM-type_fold"/>
</dbReference>
<dbReference type="InterPro" id="IPR015211">
    <property type="entry name" value="Peptidase_M1_C"/>
</dbReference>
<dbReference type="GO" id="GO:0008237">
    <property type="term" value="F:metallopeptidase activity"/>
    <property type="evidence" value="ECO:0007669"/>
    <property type="project" value="UniProtKB-KW"/>
</dbReference>
<name>A0A2P4X322_9STRA</name>
<evidence type="ECO:0000256" key="2">
    <source>
        <dbReference type="ARBA" id="ARBA00010136"/>
    </source>
</evidence>
<keyword evidence="6" id="KW-0862">Zinc</keyword>
<dbReference type="Proteomes" id="UP000237271">
    <property type="component" value="Unassembled WGS sequence"/>
</dbReference>
<gene>
    <name evidence="9" type="ORF">PHPALM_31253</name>
</gene>
<dbReference type="OrthoDB" id="79562at2759"/>
<dbReference type="GO" id="GO:0006508">
    <property type="term" value="P:proteolysis"/>
    <property type="evidence" value="ECO:0007669"/>
    <property type="project" value="UniProtKB-KW"/>
</dbReference>
<keyword evidence="3" id="KW-0645">Protease</keyword>
<accession>A0A2P4X322</accession>
<sequence>MKFVRPLFRDLCAALGVARGAAIFEDCKSLYHPIAAKMIQRDIDSMQASKKHIKHLYSNDFNVIVFVMNDGAVIHNEGPKPKLDLYVYE</sequence>
<evidence type="ECO:0000313" key="10">
    <source>
        <dbReference type="Proteomes" id="UP000237271"/>
    </source>
</evidence>
<keyword evidence="5 9" id="KW-0378">Hydrolase</keyword>
<evidence type="ECO:0000256" key="4">
    <source>
        <dbReference type="ARBA" id="ARBA00022723"/>
    </source>
</evidence>
<feature type="domain" description="Peptidase M1 leukotriene A4 hydrolase/aminopeptidase C-terminal" evidence="8">
    <location>
        <begin position="1"/>
        <end position="43"/>
    </location>
</feature>
<dbReference type="SUPFAM" id="SSF48371">
    <property type="entry name" value="ARM repeat"/>
    <property type="match status" value="1"/>
</dbReference>
<evidence type="ECO:0000259" key="8">
    <source>
        <dbReference type="Pfam" id="PF09127"/>
    </source>
</evidence>
<comment type="cofactor">
    <cofactor evidence="1">
        <name>Zn(2+)</name>
        <dbReference type="ChEBI" id="CHEBI:29105"/>
    </cofactor>
</comment>
<evidence type="ECO:0000256" key="3">
    <source>
        <dbReference type="ARBA" id="ARBA00022670"/>
    </source>
</evidence>
<keyword evidence="10" id="KW-1185">Reference proteome</keyword>
<dbReference type="InterPro" id="IPR038502">
    <property type="entry name" value="M1_LTA-4_hydro/amino_C_sf"/>
</dbReference>
<proteinExistence type="inferred from homology"/>
<reference evidence="9 10" key="1">
    <citation type="journal article" date="2017" name="Genome Biol. Evol.">
        <title>Phytophthora megakarya and P. palmivora, closely related causal agents of cacao black pod rot, underwent increases in genome sizes and gene numbers by different mechanisms.</title>
        <authorList>
            <person name="Ali S.S."/>
            <person name="Shao J."/>
            <person name="Lary D.J."/>
            <person name="Kronmiller B."/>
            <person name="Shen D."/>
            <person name="Strem M.D."/>
            <person name="Amoako-Attah I."/>
            <person name="Akrofi A.Y."/>
            <person name="Begoude B.A."/>
            <person name="Ten Hoopen G.M."/>
            <person name="Coulibaly K."/>
            <person name="Kebe B.I."/>
            <person name="Melnick R.L."/>
            <person name="Guiltinan M.J."/>
            <person name="Tyler B.M."/>
            <person name="Meinhardt L.W."/>
            <person name="Bailey B.A."/>
        </authorList>
    </citation>
    <scope>NUCLEOTIDE SEQUENCE [LARGE SCALE GENOMIC DNA]</scope>
    <source>
        <strain evidence="10">sbr112.9</strain>
    </source>
</reference>
<evidence type="ECO:0000256" key="5">
    <source>
        <dbReference type="ARBA" id="ARBA00022801"/>
    </source>
</evidence>
<dbReference type="AlphaFoldDB" id="A0A2P4X322"/>
<organism evidence="9 10">
    <name type="scientific">Phytophthora palmivora</name>
    <dbReference type="NCBI Taxonomy" id="4796"/>
    <lineage>
        <taxon>Eukaryota</taxon>
        <taxon>Sar</taxon>
        <taxon>Stramenopiles</taxon>
        <taxon>Oomycota</taxon>
        <taxon>Peronosporomycetes</taxon>
        <taxon>Peronosporales</taxon>
        <taxon>Peronosporaceae</taxon>
        <taxon>Phytophthora</taxon>
    </lineage>
</organism>
<keyword evidence="4" id="KW-0479">Metal-binding</keyword>
<evidence type="ECO:0000256" key="1">
    <source>
        <dbReference type="ARBA" id="ARBA00001947"/>
    </source>
</evidence>
<evidence type="ECO:0000256" key="6">
    <source>
        <dbReference type="ARBA" id="ARBA00022833"/>
    </source>
</evidence>
<evidence type="ECO:0000313" key="9">
    <source>
        <dbReference type="EMBL" id="POM59944.1"/>
    </source>
</evidence>
<comment type="caution">
    <text evidence="9">The sequence shown here is derived from an EMBL/GenBank/DDBJ whole genome shotgun (WGS) entry which is preliminary data.</text>
</comment>
<keyword evidence="7" id="KW-0482">Metalloprotease</keyword>
<dbReference type="Pfam" id="PF09127">
    <property type="entry name" value="Leuk-A4-hydro_C"/>
    <property type="match status" value="1"/>
</dbReference>
<protein>
    <submittedName>
        <fullName evidence="9">Leukotriene A-4 hydrolase/aminopeptidase</fullName>
    </submittedName>
</protein>
<comment type="similarity">
    <text evidence="2">Belongs to the peptidase M1 family.</text>
</comment>
<dbReference type="GO" id="GO:0008270">
    <property type="term" value="F:zinc ion binding"/>
    <property type="evidence" value="ECO:0007669"/>
    <property type="project" value="InterPro"/>
</dbReference>
<evidence type="ECO:0000256" key="7">
    <source>
        <dbReference type="ARBA" id="ARBA00023049"/>
    </source>
</evidence>
<dbReference type="Gene3D" id="1.25.40.320">
    <property type="entry name" value="Peptidase M1, leukotriene A4 hydrolase/aminopeptidase C-terminal domain"/>
    <property type="match status" value="1"/>
</dbReference>
<dbReference type="EMBL" id="NCKW01016976">
    <property type="protein sequence ID" value="POM59944.1"/>
    <property type="molecule type" value="Genomic_DNA"/>
</dbReference>